<gene>
    <name evidence="2" type="ORF">VFPPC_17401</name>
</gene>
<dbReference type="RefSeq" id="XP_022285870.1">
    <property type="nucleotide sequence ID" value="XM_022429113.1"/>
</dbReference>
<keyword evidence="1" id="KW-1133">Transmembrane helix</keyword>
<dbReference type="KEGG" id="pchm:VFPPC_17401"/>
<organism evidence="2 3">
    <name type="scientific">Pochonia chlamydosporia 170</name>
    <dbReference type="NCBI Taxonomy" id="1380566"/>
    <lineage>
        <taxon>Eukaryota</taxon>
        <taxon>Fungi</taxon>
        <taxon>Dikarya</taxon>
        <taxon>Ascomycota</taxon>
        <taxon>Pezizomycotina</taxon>
        <taxon>Sordariomycetes</taxon>
        <taxon>Hypocreomycetidae</taxon>
        <taxon>Hypocreales</taxon>
        <taxon>Clavicipitaceae</taxon>
        <taxon>Pochonia</taxon>
    </lineage>
</organism>
<proteinExistence type="predicted"/>
<sequence>MIVGVSQHHAFCLAIAASTSIDPRLSVSTLTQAFFLLLVDVGAANFFLLTTTMMTTLKAVTQATISPRAQFSVFLWICSPFLFRSSPLFLHQLAFTMEHMMSSPANRSNPRATHITM</sequence>
<keyword evidence="3" id="KW-1185">Reference proteome</keyword>
<dbReference type="Proteomes" id="UP000078397">
    <property type="component" value="Unassembled WGS sequence"/>
</dbReference>
<comment type="caution">
    <text evidence="2">The sequence shown here is derived from an EMBL/GenBank/DDBJ whole genome shotgun (WGS) entry which is preliminary data.</text>
</comment>
<accession>A0A219ART1</accession>
<evidence type="ECO:0000313" key="2">
    <source>
        <dbReference type="EMBL" id="OWT43450.1"/>
    </source>
</evidence>
<dbReference type="AlphaFoldDB" id="A0A219ART1"/>
<dbReference type="GeneID" id="33936377"/>
<protein>
    <submittedName>
        <fullName evidence="2">Uncharacterized protein</fullName>
    </submittedName>
</protein>
<evidence type="ECO:0000256" key="1">
    <source>
        <dbReference type="SAM" id="Phobius"/>
    </source>
</evidence>
<keyword evidence="1" id="KW-0812">Transmembrane</keyword>
<evidence type="ECO:0000313" key="3">
    <source>
        <dbReference type="Proteomes" id="UP000078397"/>
    </source>
</evidence>
<dbReference type="EMBL" id="LSBJ02000001">
    <property type="protein sequence ID" value="OWT43450.1"/>
    <property type="molecule type" value="Genomic_DNA"/>
</dbReference>
<reference evidence="2 3" key="1">
    <citation type="journal article" date="2016" name="PLoS Pathog.">
        <title>Biosynthesis of antibiotic leucinostatins in bio-control fungus Purpureocillium lilacinum and their inhibition on phytophthora revealed by genome mining.</title>
        <authorList>
            <person name="Wang G."/>
            <person name="Liu Z."/>
            <person name="Lin R."/>
            <person name="Li E."/>
            <person name="Mao Z."/>
            <person name="Ling J."/>
            <person name="Yang Y."/>
            <person name="Yin W.B."/>
            <person name="Xie B."/>
        </authorList>
    </citation>
    <scope>NUCLEOTIDE SEQUENCE [LARGE SCALE GENOMIC DNA]</scope>
    <source>
        <strain evidence="2">170</strain>
    </source>
</reference>
<feature type="transmembrane region" description="Helical" evidence="1">
    <location>
        <begin position="33"/>
        <end position="52"/>
    </location>
</feature>
<name>A0A219ART1_METCM</name>
<keyword evidence="1" id="KW-0472">Membrane</keyword>